<dbReference type="GO" id="GO:0042802">
    <property type="term" value="F:identical protein binding"/>
    <property type="evidence" value="ECO:0007669"/>
    <property type="project" value="TreeGrafter"/>
</dbReference>
<protein>
    <recommendedName>
        <fullName evidence="12">CTP synthase</fullName>
        <ecNumber evidence="12">6.3.4.2</ecNumber>
    </recommendedName>
    <alternativeName>
        <fullName evidence="12">Cytidine 5'-triphosphate synthase</fullName>
    </alternativeName>
    <alternativeName>
        <fullName evidence="12">Cytidine triphosphate synthetase</fullName>
        <shortName evidence="12">CTP synthetase</shortName>
        <shortName evidence="12">CTPS</shortName>
    </alternativeName>
    <alternativeName>
        <fullName evidence="12">UTP--ammonia ligase</fullName>
    </alternativeName>
</protein>
<feature type="binding site" evidence="12">
    <location>
        <position position="222"/>
    </location>
    <ligand>
        <name>UTP</name>
        <dbReference type="ChEBI" id="CHEBI:46398"/>
    </ligand>
</feature>
<feature type="binding site" evidence="12">
    <location>
        <position position="71"/>
    </location>
    <ligand>
        <name>Mg(2+)</name>
        <dbReference type="ChEBI" id="CHEBI:18420"/>
    </ligand>
</feature>
<keyword evidence="8 12" id="KW-0315">Glutamine amidotransferase</keyword>
<feature type="active site" description="Nucleophile; for glutamine hydrolysis" evidence="12">
    <location>
        <position position="380"/>
    </location>
</feature>
<dbReference type="FunFam" id="3.40.50.880:FF:000002">
    <property type="entry name" value="CTP synthase"/>
    <property type="match status" value="1"/>
</dbReference>
<feature type="binding site" evidence="12">
    <location>
        <begin position="14"/>
        <end position="19"/>
    </location>
    <ligand>
        <name>ATP</name>
        <dbReference type="ChEBI" id="CHEBI:30616"/>
    </ligand>
</feature>
<dbReference type="GO" id="GO:0005524">
    <property type="term" value="F:ATP binding"/>
    <property type="evidence" value="ECO:0007669"/>
    <property type="project" value="UniProtKB-KW"/>
</dbReference>
<feature type="region of interest" description="Amidoligase domain" evidence="12">
    <location>
        <begin position="1"/>
        <end position="265"/>
    </location>
</feature>
<dbReference type="SUPFAM" id="SSF52317">
    <property type="entry name" value="Class I glutamine amidotransferase-like"/>
    <property type="match status" value="1"/>
</dbReference>
<dbReference type="InterPro" id="IPR029062">
    <property type="entry name" value="Class_I_gatase-like"/>
</dbReference>
<comment type="pathway">
    <text evidence="1 12">Pyrimidine metabolism; CTP biosynthesis via de novo pathway; CTP from UDP: step 2/2.</text>
</comment>
<feature type="binding site" evidence="12">
    <location>
        <begin position="186"/>
        <end position="191"/>
    </location>
    <ligand>
        <name>CTP</name>
        <dbReference type="ChEBI" id="CHEBI:37563"/>
        <note>allosteric inhibitor</note>
    </ligand>
</feature>
<keyword evidence="4 12" id="KW-0479">Metal-binding</keyword>
<dbReference type="SUPFAM" id="SSF52540">
    <property type="entry name" value="P-loop containing nucleoside triphosphate hydrolases"/>
    <property type="match status" value="1"/>
</dbReference>
<dbReference type="GO" id="GO:0097268">
    <property type="term" value="C:cytoophidium"/>
    <property type="evidence" value="ECO:0007669"/>
    <property type="project" value="UniProtKB-ARBA"/>
</dbReference>
<feature type="binding site" evidence="12">
    <location>
        <position position="353"/>
    </location>
    <ligand>
        <name>L-glutamine</name>
        <dbReference type="ChEBI" id="CHEBI:58359"/>
    </ligand>
</feature>
<comment type="caution">
    <text evidence="12">Lacks conserved residue(s) required for the propagation of feature annotation.</text>
</comment>
<evidence type="ECO:0000313" key="15">
    <source>
        <dbReference type="EMBL" id="QOK64186.1"/>
    </source>
</evidence>
<comment type="catalytic activity">
    <reaction evidence="12">
        <text>UTP + NH4(+) + ATP = CTP + ADP + phosphate + 2 H(+)</text>
        <dbReference type="Rhea" id="RHEA:16597"/>
        <dbReference type="ChEBI" id="CHEBI:15378"/>
        <dbReference type="ChEBI" id="CHEBI:28938"/>
        <dbReference type="ChEBI" id="CHEBI:30616"/>
        <dbReference type="ChEBI" id="CHEBI:37563"/>
        <dbReference type="ChEBI" id="CHEBI:43474"/>
        <dbReference type="ChEBI" id="CHEBI:46398"/>
        <dbReference type="ChEBI" id="CHEBI:456216"/>
    </reaction>
</comment>
<comment type="activity regulation">
    <text evidence="12">Allosterically activated by GTP, when glutamine is the substrate; GTP has no effect on the reaction when ammonia is the substrate. The allosteric effector GTP functions by stabilizing the protein conformation that binds the tetrahedral intermediate(s) formed during glutamine hydrolysis. Inhibited by the product CTP, via allosteric rather than competitive inhibition.</text>
</comment>
<feature type="binding site" evidence="12">
    <location>
        <position position="469"/>
    </location>
    <ligand>
        <name>L-glutamine</name>
        <dbReference type="ChEBI" id="CHEBI:58359"/>
    </ligand>
</feature>
<dbReference type="Gene3D" id="3.40.50.300">
    <property type="entry name" value="P-loop containing nucleotide triphosphate hydrolases"/>
    <property type="match status" value="1"/>
</dbReference>
<dbReference type="InterPro" id="IPR027417">
    <property type="entry name" value="P-loop_NTPase"/>
</dbReference>
<comment type="miscellaneous">
    <text evidence="12">CTPSs have evolved a hybrid strategy for distinguishing between UTP and CTP. The overlapping regions of the product feedback inhibitory and substrate sites recognize a common feature in both compounds, the triphosphate moiety. To differentiate isosteric substrate and product pyrimidine rings, an additional pocket far from the expected kinase/ligase catalytic site, specifically recognizes the cytosine and ribose portions of the product inhibitor.</text>
</comment>
<dbReference type="PANTHER" id="PTHR11550">
    <property type="entry name" value="CTP SYNTHASE"/>
    <property type="match status" value="1"/>
</dbReference>
<comment type="catalytic activity">
    <reaction evidence="12">
        <text>L-glutamine + H2O = L-glutamate + NH4(+)</text>
        <dbReference type="Rhea" id="RHEA:15889"/>
        <dbReference type="ChEBI" id="CHEBI:15377"/>
        <dbReference type="ChEBI" id="CHEBI:28938"/>
        <dbReference type="ChEBI" id="CHEBI:29985"/>
        <dbReference type="ChEBI" id="CHEBI:58359"/>
    </reaction>
</comment>
<evidence type="ECO:0000259" key="14">
    <source>
        <dbReference type="Pfam" id="PF06418"/>
    </source>
</evidence>
<dbReference type="Pfam" id="PF00117">
    <property type="entry name" value="GATase"/>
    <property type="match status" value="1"/>
</dbReference>
<evidence type="ECO:0000259" key="13">
    <source>
        <dbReference type="Pfam" id="PF00117"/>
    </source>
</evidence>
<dbReference type="NCBIfam" id="TIGR00337">
    <property type="entry name" value="PyrG"/>
    <property type="match status" value="1"/>
</dbReference>
<comment type="function">
    <text evidence="11 12">Catalyzes the ATP-dependent amination of UTP to CTP with either L-glutamine or ammonia as the source of nitrogen. Regulates intracellular CTP levels through interactions with the four ribonucleotide triphosphates.</text>
</comment>
<name>A0A7L9MC88_BRUSS</name>
<feature type="binding site" evidence="12">
    <location>
        <position position="13"/>
    </location>
    <ligand>
        <name>CTP</name>
        <dbReference type="ChEBI" id="CHEBI:37563"/>
        <note>allosteric inhibitor</note>
    </ligand>
</feature>
<sequence>MARYVFITGGVVSSLGKGIAAAALAALLQARGYRVRIRKLDPYLNVDPGTISPYQHGEVFVTDDGAETDLDLGHYERFTGRPANQQDNITTGRIYRNIIEKERRGDYLGATVQVIPHVTDEIKNFVLEGNEDYDFVLCEIGGTVGDIEAMPFLEAIRQLGNELPRGTAVYIHLTLMPYIPAAGELKTKPTQHSVKELRSIGIAPDILLVRADREIPESERRKLSLFCNVRESAVIQALDVATIYDVPIAYHKEGLDSEVLSAFGIDPAPKPRMDRWEEVSHRLHNPEGEVTIAVVGKYTGLKDAYKSLIEALHHGGLANKVKVNLDWIEAQVFESEDPAPYLEKVHGILVPGGFGERGAEGKILAAKFARERKVPYFGICFGMQMACIEAARNLVGIEDASSSEFGPTREPVVGLMTEWLKGNMLEKRAAAGDLGGTMRLGAYEAVLKPDSKIAQIYGSTDIHERHRHRYEVNIDYKDRLEAAGLNFAGMSPDGVLPETVEYADHPWFIGVQYHPELKSRPFEPHPLFASFIEAAIEQSRLV</sequence>
<keyword evidence="6 12" id="KW-0067">ATP-binding</keyword>
<dbReference type="PANTHER" id="PTHR11550:SF0">
    <property type="entry name" value="CTP SYNTHASE-RELATED"/>
    <property type="match status" value="1"/>
</dbReference>
<dbReference type="GO" id="GO:0044210">
    <property type="term" value="P:'de novo' CTP biosynthetic process"/>
    <property type="evidence" value="ECO:0007669"/>
    <property type="project" value="UniProtKB-UniRule"/>
</dbReference>
<feature type="binding site" evidence="12">
    <location>
        <position position="139"/>
    </location>
    <ligand>
        <name>Mg(2+)</name>
        <dbReference type="ChEBI" id="CHEBI:18420"/>
    </ligand>
</feature>
<organism evidence="15 16">
    <name type="scientific">Brucella suis bv. 4</name>
    <dbReference type="NCBI Taxonomy" id="1567501"/>
    <lineage>
        <taxon>Bacteria</taxon>
        <taxon>Pseudomonadati</taxon>
        <taxon>Pseudomonadota</taxon>
        <taxon>Alphaproteobacteria</taxon>
        <taxon>Hyphomicrobiales</taxon>
        <taxon>Brucellaceae</taxon>
        <taxon>Brucella/Ochrobactrum group</taxon>
        <taxon>Brucella</taxon>
    </lineage>
</organism>
<feature type="binding site" evidence="12">
    <location>
        <position position="240"/>
    </location>
    <ligand>
        <name>ATP</name>
        <dbReference type="ChEBI" id="CHEBI:30616"/>
    </ligand>
</feature>
<dbReference type="Proteomes" id="UP000593625">
    <property type="component" value="Chromosome I"/>
</dbReference>
<feature type="active site" evidence="12">
    <location>
        <position position="516"/>
    </location>
</feature>
<feature type="binding site" evidence="12">
    <location>
        <position position="404"/>
    </location>
    <ligand>
        <name>L-glutamine</name>
        <dbReference type="ChEBI" id="CHEBI:58359"/>
    </ligand>
</feature>
<evidence type="ECO:0000256" key="6">
    <source>
        <dbReference type="ARBA" id="ARBA00022840"/>
    </source>
</evidence>
<evidence type="ECO:0000256" key="9">
    <source>
        <dbReference type="ARBA" id="ARBA00022975"/>
    </source>
</evidence>
<evidence type="ECO:0000256" key="8">
    <source>
        <dbReference type="ARBA" id="ARBA00022962"/>
    </source>
</evidence>
<dbReference type="GO" id="GO:0046872">
    <property type="term" value="F:metal ion binding"/>
    <property type="evidence" value="ECO:0007669"/>
    <property type="project" value="UniProtKB-KW"/>
</dbReference>
<dbReference type="CDD" id="cd01746">
    <property type="entry name" value="GATase1_CTP_Synthase"/>
    <property type="match status" value="1"/>
</dbReference>
<feature type="binding site" evidence="12">
    <location>
        <begin position="381"/>
        <end position="384"/>
    </location>
    <ligand>
        <name>L-glutamine</name>
        <dbReference type="ChEBI" id="CHEBI:58359"/>
    </ligand>
</feature>
<feature type="binding site" evidence="12">
    <location>
        <position position="71"/>
    </location>
    <ligand>
        <name>ATP</name>
        <dbReference type="ChEBI" id="CHEBI:30616"/>
    </ligand>
</feature>
<dbReference type="GO" id="GO:0003883">
    <property type="term" value="F:CTP synthase activity"/>
    <property type="evidence" value="ECO:0007669"/>
    <property type="project" value="UniProtKB-UniRule"/>
</dbReference>
<dbReference type="EC" id="6.3.4.2" evidence="12"/>
<dbReference type="HAMAP" id="MF_01227">
    <property type="entry name" value="PyrG"/>
    <property type="match status" value="1"/>
</dbReference>
<reference evidence="15 16" key="1">
    <citation type="submission" date="2020-06" db="EMBL/GenBank/DDBJ databases">
        <title>New insights into brucella suis CRO type strains.</title>
        <authorList>
            <person name="Duvnjak S."/>
            <person name="Pavlinec Z."/>
            <person name="Vaser R."/>
            <person name="Sikic M."/>
            <person name="Kizanovic K."/>
            <person name="Spicic S."/>
        </authorList>
    </citation>
    <scope>NUCLEOTIDE SEQUENCE [LARGE SCALE GENOMIC DNA]</scope>
    <source>
        <strain evidence="15 16">CVI_72</strain>
    </source>
</reference>
<dbReference type="FunFam" id="3.40.50.300:FF:000009">
    <property type="entry name" value="CTP synthase"/>
    <property type="match status" value="1"/>
</dbReference>
<keyword evidence="3 12" id="KW-0436">Ligase</keyword>
<evidence type="ECO:0000256" key="7">
    <source>
        <dbReference type="ARBA" id="ARBA00022842"/>
    </source>
</evidence>
<evidence type="ECO:0000256" key="12">
    <source>
        <dbReference type="HAMAP-Rule" id="MF_01227"/>
    </source>
</evidence>
<feature type="binding site" evidence="12">
    <location>
        <position position="54"/>
    </location>
    <ligand>
        <name>L-glutamine</name>
        <dbReference type="ChEBI" id="CHEBI:58359"/>
    </ligand>
</feature>
<dbReference type="InterPro" id="IPR017926">
    <property type="entry name" value="GATASE"/>
</dbReference>
<evidence type="ECO:0000256" key="3">
    <source>
        <dbReference type="ARBA" id="ARBA00022598"/>
    </source>
</evidence>
<evidence type="ECO:0000256" key="11">
    <source>
        <dbReference type="ARBA" id="ARBA00059148"/>
    </source>
</evidence>
<evidence type="ECO:0000256" key="4">
    <source>
        <dbReference type="ARBA" id="ARBA00022723"/>
    </source>
</evidence>
<evidence type="ECO:0000256" key="1">
    <source>
        <dbReference type="ARBA" id="ARBA00005171"/>
    </source>
</evidence>
<feature type="binding site" evidence="12">
    <location>
        <position position="13"/>
    </location>
    <ligand>
        <name>UTP</name>
        <dbReference type="ChEBI" id="CHEBI:46398"/>
    </ligand>
</feature>
<comment type="catalytic activity">
    <reaction evidence="10 12">
        <text>UTP + L-glutamine + ATP + H2O = CTP + L-glutamate + ADP + phosphate + 2 H(+)</text>
        <dbReference type="Rhea" id="RHEA:26426"/>
        <dbReference type="ChEBI" id="CHEBI:15377"/>
        <dbReference type="ChEBI" id="CHEBI:15378"/>
        <dbReference type="ChEBI" id="CHEBI:29985"/>
        <dbReference type="ChEBI" id="CHEBI:30616"/>
        <dbReference type="ChEBI" id="CHEBI:37563"/>
        <dbReference type="ChEBI" id="CHEBI:43474"/>
        <dbReference type="ChEBI" id="CHEBI:46398"/>
        <dbReference type="ChEBI" id="CHEBI:58359"/>
        <dbReference type="ChEBI" id="CHEBI:456216"/>
        <dbReference type="EC" id="6.3.4.2"/>
    </reaction>
</comment>
<dbReference type="RefSeq" id="WP_004690886.1">
    <property type="nucleotide sequence ID" value="NZ_CP054955.1"/>
</dbReference>
<dbReference type="UniPathway" id="UPA00159">
    <property type="reaction ID" value="UER00277"/>
</dbReference>
<dbReference type="PROSITE" id="PS51273">
    <property type="entry name" value="GATASE_TYPE_1"/>
    <property type="match status" value="1"/>
</dbReference>
<feature type="domain" description="CTP synthase N-terminal" evidence="14">
    <location>
        <begin position="3"/>
        <end position="264"/>
    </location>
</feature>
<feature type="active site" evidence="12">
    <location>
        <position position="514"/>
    </location>
</feature>
<feature type="binding site" evidence="12">
    <location>
        <position position="222"/>
    </location>
    <ligand>
        <name>CTP</name>
        <dbReference type="ChEBI" id="CHEBI:37563"/>
        <note>allosteric inhibitor</note>
    </ligand>
</feature>
<dbReference type="AlphaFoldDB" id="A0A7L9MC88"/>
<dbReference type="EMBL" id="CP054955">
    <property type="protein sequence ID" value="QOK64186.1"/>
    <property type="molecule type" value="Genomic_DNA"/>
</dbReference>
<dbReference type="CDD" id="cd03113">
    <property type="entry name" value="CTPS_N"/>
    <property type="match status" value="1"/>
</dbReference>
<feature type="binding site" evidence="12">
    <location>
        <begin position="146"/>
        <end position="148"/>
    </location>
    <ligand>
        <name>CTP</name>
        <dbReference type="ChEBI" id="CHEBI:37563"/>
        <note>allosteric inhibitor</note>
    </ligand>
</feature>
<dbReference type="InterPro" id="IPR033828">
    <property type="entry name" value="GATase1_CTP_Synthase"/>
</dbReference>
<keyword evidence="7 12" id="KW-0460">Magnesium</keyword>
<dbReference type="Gene3D" id="3.40.50.880">
    <property type="match status" value="1"/>
</dbReference>
<dbReference type="GO" id="GO:0019856">
    <property type="term" value="P:pyrimidine nucleobase biosynthetic process"/>
    <property type="evidence" value="ECO:0007669"/>
    <property type="project" value="TreeGrafter"/>
</dbReference>
<comment type="subunit">
    <text evidence="12">Homotetramer.</text>
</comment>
<gene>
    <name evidence="12" type="primary">pyrG</name>
    <name evidence="15" type="ORF">HUZ30_05300</name>
</gene>
<keyword evidence="5 12" id="KW-0547">Nucleotide-binding</keyword>
<dbReference type="InterPro" id="IPR004468">
    <property type="entry name" value="CTP_synthase"/>
</dbReference>
<dbReference type="GeneID" id="55590818"/>
<comment type="similarity">
    <text evidence="2 12">Belongs to the CTP synthase family.</text>
</comment>
<proteinExistence type="inferred from homology"/>
<accession>A0A7L9MC88</accession>
<evidence type="ECO:0000256" key="2">
    <source>
        <dbReference type="ARBA" id="ARBA00007533"/>
    </source>
</evidence>
<evidence type="ECO:0000256" key="5">
    <source>
        <dbReference type="ARBA" id="ARBA00022741"/>
    </source>
</evidence>
<dbReference type="SMR" id="A0A7L9MC88"/>
<feature type="domain" description="Glutamine amidotransferase" evidence="13">
    <location>
        <begin position="301"/>
        <end position="533"/>
    </location>
</feature>
<keyword evidence="9 12" id="KW-0665">Pyrimidine biosynthesis</keyword>
<evidence type="ECO:0000313" key="16">
    <source>
        <dbReference type="Proteomes" id="UP000593625"/>
    </source>
</evidence>
<dbReference type="Pfam" id="PF06418">
    <property type="entry name" value="CTP_synth_N"/>
    <property type="match status" value="1"/>
</dbReference>
<evidence type="ECO:0000256" key="10">
    <source>
        <dbReference type="ARBA" id="ARBA00047781"/>
    </source>
</evidence>
<dbReference type="NCBIfam" id="NF003792">
    <property type="entry name" value="PRK05380.1"/>
    <property type="match status" value="1"/>
</dbReference>
<feature type="binding site" evidence="12">
    <location>
        <begin position="186"/>
        <end position="191"/>
    </location>
    <ligand>
        <name>UTP</name>
        <dbReference type="ChEBI" id="CHEBI:46398"/>
    </ligand>
</feature>
<dbReference type="GO" id="GO:0005829">
    <property type="term" value="C:cytosol"/>
    <property type="evidence" value="ECO:0007669"/>
    <property type="project" value="TreeGrafter"/>
</dbReference>
<dbReference type="InterPro" id="IPR017456">
    <property type="entry name" value="CTP_synthase_N"/>
</dbReference>